<dbReference type="InterPro" id="IPR037066">
    <property type="entry name" value="Plug_dom_sf"/>
</dbReference>
<keyword evidence="5" id="KW-0732">Signal</keyword>
<sequence>MTRSIFIVLFIVINITLRAQQPVEEVHVQEIFRKTLLSKALKTIQDKYSLKIAYDPSLVQNIIVDLRLNDLGILQSLERLTEGTPVKAQQVGNNFIIVPRPKASDESIPGKTNISLSGKVIDHSTEETLPQATIWVHGTNITTTTNNDGHFTLFAIPHDTCTLEVRYLGYITQAVRIKDLDTSREFSIHLKSDTQILNEVVVLDEYNQAVHTEDIPGAFVFNPKALHTLPSLGEQDMSRTMQLLPGVTATDESSSGMIIRGSHASYNLTLLDGMTIYQQDHFFGSFSIINADIIKDVRVHKGMFDPRYGGRVSGVIDITTKNGNSVKPAFNAKLNMINGKATVEIPITKKWSLFAGARRSFTDVVQSKLFDNLFAIARTYNDQIDIFRFVEPLGRQVTPQYYFFDTNTKLSFRPSSRDILSLSLYISRDRMDIRDSTSLGSDNDTFIVDSDEVTRWGNNGASLRWARQWSDTYYTNIRISDSKFFRKYNYQHEIVLDSGQSTYAFNFKNSINDLSYTVDNEWKPRNTLSVDWGLSGTRQETDVHIQDRYTSDIVSPDEIPEDTNITENEYSWLHSLYGGITVSPASRLTTSAGARMVYYYNQRGQVYFEPRLTASYKLTGQLNLKTGYGRSHQFITQLFYPSRTGSISGINENFWILSRPGDVSAPVISSDHVSAGATLRSKQFAYDAEVYYKTSEGVIIDENLNSGNTTIYGLDIMVQKTSGIHKGWIAYSLAHATQTHPYILQGAHAPSWQDQRHELKVIDMLMLRNWNLSSTLIFGSGKPYPKYTVRYHRNEDGVINDYDLLLDYSNQSRLPVYFRIDFAASYSIRLKNSREIEMGLSIHNITDHKNIKTRKIDTTRLDEAKLTNTEVPATYMDIVLLGFAPTLSVNVSL</sequence>
<comment type="subcellular location">
    <subcellularLocation>
        <location evidence="1">Cell outer membrane</location>
        <topology evidence="1">Multi-pass membrane protein</topology>
    </subcellularLocation>
</comment>
<keyword evidence="10" id="KW-1185">Reference proteome</keyword>
<dbReference type="Pfam" id="PF13715">
    <property type="entry name" value="CarbopepD_reg_2"/>
    <property type="match status" value="1"/>
</dbReference>
<evidence type="ECO:0000256" key="4">
    <source>
        <dbReference type="ARBA" id="ARBA00022692"/>
    </source>
</evidence>
<evidence type="ECO:0000256" key="3">
    <source>
        <dbReference type="ARBA" id="ARBA00022452"/>
    </source>
</evidence>
<accession>A0ABW3K6X5</accession>
<evidence type="ECO:0000256" key="7">
    <source>
        <dbReference type="ARBA" id="ARBA00023237"/>
    </source>
</evidence>
<dbReference type="SUPFAM" id="SSF56935">
    <property type="entry name" value="Porins"/>
    <property type="match status" value="1"/>
</dbReference>
<dbReference type="Gene3D" id="2.60.40.1120">
    <property type="entry name" value="Carboxypeptidase-like, regulatory domain"/>
    <property type="match status" value="1"/>
</dbReference>
<name>A0ABW3K6X5_9BACT</name>
<dbReference type="Gene3D" id="2.40.170.20">
    <property type="entry name" value="TonB-dependent receptor, beta-barrel domain"/>
    <property type="match status" value="1"/>
</dbReference>
<keyword evidence="6" id="KW-0472">Membrane</keyword>
<dbReference type="InterPro" id="IPR039426">
    <property type="entry name" value="TonB-dep_rcpt-like"/>
</dbReference>
<dbReference type="InterPro" id="IPR008969">
    <property type="entry name" value="CarboxyPept-like_regulatory"/>
</dbReference>
<dbReference type="PANTHER" id="PTHR30069:SF29">
    <property type="entry name" value="HEMOGLOBIN AND HEMOGLOBIN-HAPTOGLOBIN-BINDING PROTEIN 1-RELATED"/>
    <property type="match status" value="1"/>
</dbReference>
<keyword evidence="2" id="KW-0813">Transport</keyword>
<evidence type="ECO:0000256" key="6">
    <source>
        <dbReference type="ARBA" id="ARBA00023136"/>
    </source>
</evidence>
<dbReference type="InterPro" id="IPR012910">
    <property type="entry name" value="Plug_dom"/>
</dbReference>
<feature type="domain" description="Secretin/TonB short N-terminal" evidence="8">
    <location>
        <begin position="50"/>
        <end position="100"/>
    </location>
</feature>
<organism evidence="9 10">
    <name type="scientific">Ohtaekwangia kribbensis</name>
    <dbReference type="NCBI Taxonomy" id="688913"/>
    <lineage>
        <taxon>Bacteria</taxon>
        <taxon>Pseudomonadati</taxon>
        <taxon>Bacteroidota</taxon>
        <taxon>Cytophagia</taxon>
        <taxon>Cytophagales</taxon>
        <taxon>Fulvivirgaceae</taxon>
        <taxon>Ohtaekwangia</taxon>
    </lineage>
</organism>
<reference evidence="10" key="1">
    <citation type="journal article" date="2019" name="Int. J. Syst. Evol. Microbiol.">
        <title>The Global Catalogue of Microorganisms (GCM) 10K type strain sequencing project: providing services to taxonomists for standard genome sequencing and annotation.</title>
        <authorList>
            <consortium name="The Broad Institute Genomics Platform"/>
            <consortium name="The Broad Institute Genome Sequencing Center for Infectious Disease"/>
            <person name="Wu L."/>
            <person name="Ma J."/>
        </authorList>
    </citation>
    <scope>NUCLEOTIDE SEQUENCE [LARGE SCALE GENOMIC DNA]</scope>
    <source>
        <strain evidence="10">CCUG 58938</strain>
    </source>
</reference>
<dbReference type="Gene3D" id="3.55.50.30">
    <property type="match status" value="1"/>
</dbReference>
<dbReference type="RefSeq" id="WP_377581579.1">
    <property type="nucleotide sequence ID" value="NZ_JBHTKA010000007.1"/>
</dbReference>
<dbReference type="Gene3D" id="2.170.130.10">
    <property type="entry name" value="TonB-dependent receptor, plug domain"/>
    <property type="match status" value="1"/>
</dbReference>
<keyword evidence="3" id="KW-1134">Transmembrane beta strand</keyword>
<keyword evidence="4" id="KW-0812">Transmembrane</keyword>
<evidence type="ECO:0000313" key="10">
    <source>
        <dbReference type="Proteomes" id="UP001597112"/>
    </source>
</evidence>
<dbReference type="InterPro" id="IPR036942">
    <property type="entry name" value="Beta-barrel_TonB_sf"/>
</dbReference>
<gene>
    <name evidence="9" type="ORF">ACFQ21_19735</name>
</gene>
<dbReference type="SMART" id="SM00965">
    <property type="entry name" value="STN"/>
    <property type="match status" value="1"/>
</dbReference>
<evidence type="ECO:0000259" key="8">
    <source>
        <dbReference type="SMART" id="SM00965"/>
    </source>
</evidence>
<comment type="caution">
    <text evidence="9">The sequence shown here is derived from an EMBL/GenBank/DDBJ whole genome shotgun (WGS) entry which is preliminary data.</text>
</comment>
<proteinExistence type="predicted"/>
<keyword evidence="7" id="KW-0998">Cell outer membrane</keyword>
<dbReference type="Proteomes" id="UP001597112">
    <property type="component" value="Unassembled WGS sequence"/>
</dbReference>
<dbReference type="SUPFAM" id="SSF49464">
    <property type="entry name" value="Carboxypeptidase regulatory domain-like"/>
    <property type="match status" value="1"/>
</dbReference>
<evidence type="ECO:0000256" key="5">
    <source>
        <dbReference type="ARBA" id="ARBA00022729"/>
    </source>
</evidence>
<evidence type="ECO:0000256" key="1">
    <source>
        <dbReference type="ARBA" id="ARBA00004571"/>
    </source>
</evidence>
<evidence type="ECO:0000313" key="9">
    <source>
        <dbReference type="EMBL" id="MFD1001571.1"/>
    </source>
</evidence>
<evidence type="ECO:0000256" key="2">
    <source>
        <dbReference type="ARBA" id="ARBA00022448"/>
    </source>
</evidence>
<dbReference type="PANTHER" id="PTHR30069">
    <property type="entry name" value="TONB-DEPENDENT OUTER MEMBRANE RECEPTOR"/>
    <property type="match status" value="1"/>
</dbReference>
<protein>
    <submittedName>
        <fullName evidence="9">Carboxypeptidase-like regulatory domain-containing protein</fullName>
    </submittedName>
</protein>
<dbReference type="EMBL" id="JBHTKA010000007">
    <property type="protein sequence ID" value="MFD1001571.1"/>
    <property type="molecule type" value="Genomic_DNA"/>
</dbReference>
<dbReference type="Pfam" id="PF07715">
    <property type="entry name" value="Plug"/>
    <property type="match status" value="1"/>
</dbReference>
<dbReference type="InterPro" id="IPR011662">
    <property type="entry name" value="Secretin/TonB_short_N"/>
</dbReference>